<proteinExistence type="predicted"/>
<organism evidence="3 4">
    <name type="scientific">Selenomonas noxia F0398</name>
    <dbReference type="NCBI Taxonomy" id="702437"/>
    <lineage>
        <taxon>Bacteria</taxon>
        <taxon>Bacillati</taxon>
        <taxon>Bacillota</taxon>
        <taxon>Negativicutes</taxon>
        <taxon>Selenomonadales</taxon>
        <taxon>Selenomonadaceae</taxon>
        <taxon>Selenomonas</taxon>
    </lineage>
</organism>
<keyword evidence="4" id="KW-1185">Reference proteome</keyword>
<accession>A0ABN0DSD2</accession>
<evidence type="ECO:0000313" key="3">
    <source>
        <dbReference type="EMBL" id="EHG25854.1"/>
    </source>
</evidence>
<sequence length="109" mass="12556">MARMLRKLQHKVAPQEKNPAERPPSKDYILIFLIMLSILVIGASWEIFDTVMLSMYILLTISLILTYTRRHAAHRLSEVQMMLVTRGSFVTIGMAAALFLLDAYRRYIA</sequence>
<evidence type="ECO:0000256" key="2">
    <source>
        <dbReference type="SAM" id="Phobius"/>
    </source>
</evidence>
<comment type="caution">
    <text evidence="3">The sequence shown here is derived from an EMBL/GenBank/DDBJ whole genome shotgun (WGS) entry which is preliminary data.</text>
</comment>
<evidence type="ECO:0000313" key="4">
    <source>
        <dbReference type="Proteomes" id="UP000003175"/>
    </source>
</evidence>
<dbReference type="RefSeq" id="WP_006695849.1">
    <property type="nucleotide sequence ID" value="NZ_JH376857.1"/>
</dbReference>
<dbReference type="GeneID" id="32475376"/>
<feature type="transmembrane region" description="Helical" evidence="2">
    <location>
        <begin position="81"/>
        <end position="101"/>
    </location>
</feature>
<feature type="transmembrane region" description="Helical" evidence="2">
    <location>
        <begin position="28"/>
        <end position="45"/>
    </location>
</feature>
<feature type="transmembrane region" description="Helical" evidence="2">
    <location>
        <begin position="51"/>
        <end position="69"/>
    </location>
</feature>
<feature type="region of interest" description="Disordered" evidence="1">
    <location>
        <begin position="1"/>
        <end position="23"/>
    </location>
</feature>
<dbReference type="EMBL" id="ADGH01000003">
    <property type="protein sequence ID" value="EHG25854.1"/>
    <property type="molecule type" value="Genomic_DNA"/>
</dbReference>
<reference evidence="3 4" key="1">
    <citation type="submission" date="2011-08" db="EMBL/GenBank/DDBJ databases">
        <title>The Genome Sequence of Selenomonas noxia F0398.</title>
        <authorList>
            <consortium name="The Broad Institute Genome Sequencing Platform"/>
            <person name="Earl A."/>
            <person name="Ward D."/>
            <person name="Feldgarden M."/>
            <person name="Gevers D."/>
            <person name="Izard J."/>
            <person name="Ganesan A."/>
            <person name="Blanton J.M."/>
            <person name="Baranova O.V."/>
            <person name="Tanner A.C."/>
            <person name="Dewhirst F.E."/>
            <person name="Young S.K."/>
            <person name="Zeng Q."/>
            <person name="Gargeya S."/>
            <person name="Fitzgerald M."/>
            <person name="Haas B."/>
            <person name="Abouelleil A."/>
            <person name="Alvarado L."/>
            <person name="Arachchi H.M."/>
            <person name="Berlin A."/>
            <person name="Brown A."/>
            <person name="Chapman S.B."/>
            <person name="Chen Z."/>
            <person name="Dunbar C."/>
            <person name="Freedman E."/>
            <person name="Gearin G."/>
            <person name="Gellesch M."/>
            <person name="Goldberg J."/>
            <person name="Griggs A."/>
            <person name="Gujja S."/>
            <person name="Heiman D."/>
            <person name="Howarth C."/>
            <person name="Larson L."/>
            <person name="Lui A."/>
            <person name="MacDonald P.J.P."/>
            <person name="Montmayeur A."/>
            <person name="Murphy C."/>
            <person name="Neiman D."/>
            <person name="Pearson M."/>
            <person name="Priest M."/>
            <person name="Roberts A."/>
            <person name="Saif S."/>
            <person name="Shea T."/>
            <person name="Shenoy N."/>
            <person name="Sisk P."/>
            <person name="Stolte C."/>
            <person name="Sykes S."/>
            <person name="Wortman J."/>
            <person name="Nusbaum C."/>
            <person name="Birren B."/>
        </authorList>
    </citation>
    <scope>NUCLEOTIDE SEQUENCE [LARGE SCALE GENOMIC DNA]</scope>
    <source>
        <strain evidence="3 4">F0398</strain>
    </source>
</reference>
<gene>
    <name evidence="3" type="ORF">HMPREF9432_00355</name>
</gene>
<keyword evidence="2" id="KW-1133">Transmembrane helix</keyword>
<keyword evidence="2" id="KW-0812">Transmembrane</keyword>
<dbReference type="Proteomes" id="UP000003175">
    <property type="component" value="Unassembled WGS sequence"/>
</dbReference>
<feature type="compositionally biased region" description="Basic residues" evidence="1">
    <location>
        <begin position="1"/>
        <end position="10"/>
    </location>
</feature>
<name>A0ABN0DSD2_9FIRM</name>
<keyword evidence="2" id="KW-0472">Membrane</keyword>
<protein>
    <submittedName>
        <fullName evidence="3">Uncharacterized protein</fullName>
    </submittedName>
</protein>
<evidence type="ECO:0000256" key="1">
    <source>
        <dbReference type="SAM" id="MobiDB-lite"/>
    </source>
</evidence>